<reference evidence="2 3" key="1">
    <citation type="submission" date="2018-04" db="EMBL/GenBank/DDBJ databases">
        <title>WGS assembly of Panicum hallii var. hallii HAL2.</title>
        <authorList>
            <person name="Lovell J."/>
            <person name="Jenkins J."/>
            <person name="Lowry D."/>
            <person name="Mamidi S."/>
            <person name="Sreedasyam A."/>
            <person name="Weng X."/>
            <person name="Barry K."/>
            <person name="Bonette J."/>
            <person name="Campitelli B."/>
            <person name="Daum C."/>
            <person name="Gordon S."/>
            <person name="Gould B."/>
            <person name="Lipzen A."/>
            <person name="MacQueen A."/>
            <person name="Palacio-Mejia J."/>
            <person name="Plott C."/>
            <person name="Shakirov E."/>
            <person name="Shu S."/>
            <person name="Yoshinaga Y."/>
            <person name="Zane M."/>
            <person name="Rokhsar D."/>
            <person name="Grimwood J."/>
            <person name="Schmutz J."/>
            <person name="Juenger T."/>
        </authorList>
    </citation>
    <scope>NUCLEOTIDE SEQUENCE [LARGE SCALE GENOMIC DNA]</scope>
    <source>
        <strain evidence="3">cv. HAL2</strain>
    </source>
</reference>
<dbReference type="Proteomes" id="UP000244336">
    <property type="component" value="Chromosome 8"/>
</dbReference>
<dbReference type="AlphaFoldDB" id="A0A2T7CQY0"/>
<evidence type="ECO:0000313" key="3">
    <source>
        <dbReference type="Proteomes" id="UP000244336"/>
    </source>
</evidence>
<feature type="region of interest" description="Disordered" evidence="1">
    <location>
        <begin position="93"/>
        <end position="118"/>
    </location>
</feature>
<keyword evidence="3" id="KW-1185">Reference proteome</keyword>
<evidence type="ECO:0000313" key="2">
    <source>
        <dbReference type="EMBL" id="PUZ45749.1"/>
    </source>
</evidence>
<name>A0A2T7CQY0_9POAL</name>
<evidence type="ECO:0000256" key="1">
    <source>
        <dbReference type="SAM" id="MobiDB-lite"/>
    </source>
</evidence>
<dbReference type="Gramene" id="PUZ45749">
    <property type="protein sequence ID" value="PUZ45749"/>
    <property type="gene ID" value="GQ55_8G249900"/>
</dbReference>
<organism evidence="2 3">
    <name type="scientific">Panicum hallii var. hallii</name>
    <dbReference type="NCBI Taxonomy" id="1504633"/>
    <lineage>
        <taxon>Eukaryota</taxon>
        <taxon>Viridiplantae</taxon>
        <taxon>Streptophyta</taxon>
        <taxon>Embryophyta</taxon>
        <taxon>Tracheophyta</taxon>
        <taxon>Spermatophyta</taxon>
        <taxon>Magnoliopsida</taxon>
        <taxon>Liliopsida</taxon>
        <taxon>Poales</taxon>
        <taxon>Poaceae</taxon>
        <taxon>PACMAD clade</taxon>
        <taxon>Panicoideae</taxon>
        <taxon>Panicodae</taxon>
        <taxon>Paniceae</taxon>
        <taxon>Panicinae</taxon>
        <taxon>Panicum</taxon>
        <taxon>Panicum sect. Panicum</taxon>
    </lineage>
</organism>
<accession>A0A2T7CQY0</accession>
<proteinExistence type="predicted"/>
<dbReference type="EMBL" id="CM009756">
    <property type="protein sequence ID" value="PUZ45749.1"/>
    <property type="molecule type" value="Genomic_DNA"/>
</dbReference>
<protein>
    <submittedName>
        <fullName evidence="2">Uncharacterized protein</fullName>
    </submittedName>
</protein>
<gene>
    <name evidence="2" type="ORF">GQ55_8G249900</name>
</gene>
<sequence>MDAQPESAPGFLASRSTWMQPWSLRDDPSRSSVRPAAALPFSFWRRTAQMLRIGEELHKCRLLASVWQAIQCHAELCAVLTCCPRPWPVRRDLVSSPEKGPGRRGGKESTINSPGAAGLRQQWSTCGPCGAARALGPYTEAGARRRRRRAWCLVTAHARRAGGLHVSAAVQRREQLTPSGVPSGEASLLLNAGLSSVPCLLHLKF</sequence>